<feature type="transmembrane region" description="Helical" evidence="1">
    <location>
        <begin position="310"/>
        <end position="335"/>
    </location>
</feature>
<dbReference type="Pfam" id="PF10318">
    <property type="entry name" value="7TM_GPCR_Srh"/>
    <property type="match status" value="1"/>
</dbReference>
<dbReference type="PANTHER" id="PTHR31720:SF12">
    <property type="entry name" value="SERPENTINE RECEPTOR, CLASS T-RELATED"/>
    <property type="match status" value="1"/>
</dbReference>
<dbReference type="EMBL" id="CANHGI010000005">
    <property type="protein sequence ID" value="CAI5450488.1"/>
    <property type="molecule type" value="Genomic_DNA"/>
</dbReference>
<keyword evidence="1" id="KW-1133">Transmembrane helix</keyword>
<feature type="transmembrane region" description="Helical" evidence="1">
    <location>
        <begin position="12"/>
        <end position="40"/>
    </location>
</feature>
<evidence type="ECO:0000313" key="2">
    <source>
        <dbReference type="EMBL" id="CAI5450488.1"/>
    </source>
</evidence>
<keyword evidence="3" id="KW-1185">Reference proteome</keyword>
<comment type="caution">
    <text evidence="2">The sequence shown here is derived from an EMBL/GenBank/DDBJ whole genome shotgun (WGS) entry which is preliminary data.</text>
</comment>
<accession>A0A9P1N481</accession>
<feature type="transmembrane region" description="Helical" evidence="1">
    <location>
        <begin position="347"/>
        <end position="370"/>
    </location>
</feature>
<feature type="transmembrane region" description="Helical" evidence="1">
    <location>
        <begin position="52"/>
        <end position="69"/>
    </location>
</feature>
<evidence type="ECO:0000256" key="1">
    <source>
        <dbReference type="SAM" id="Phobius"/>
    </source>
</evidence>
<keyword evidence="1" id="KW-0472">Membrane</keyword>
<keyword evidence="1" id="KW-0812">Transmembrane</keyword>
<proteinExistence type="predicted"/>
<protein>
    <submittedName>
        <fullName evidence="2">Uncharacterized protein</fullName>
    </submittedName>
</protein>
<feature type="transmembrane region" description="Helical" evidence="1">
    <location>
        <begin position="90"/>
        <end position="109"/>
    </location>
</feature>
<feature type="transmembrane region" description="Helical" evidence="1">
    <location>
        <begin position="268"/>
        <end position="289"/>
    </location>
</feature>
<feature type="transmembrane region" description="Helical" evidence="1">
    <location>
        <begin position="192"/>
        <end position="216"/>
    </location>
</feature>
<dbReference type="Proteomes" id="UP001152747">
    <property type="component" value="Unassembled WGS sequence"/>
</dbReference>
<dbReference type="PANTHER" id="PTHR31720">
    <property type="entry name" value="SERPENTINE RECEPTOR, CLASS Z-RELATED"/>
    <property type="match status" value="1"/>
</dbReference>
<evidence type="ECO:0000313" key="3">
    <source>
        <dbReference type="Proteomes" id="UP001152747"/>
    </source>
</evidence>
<reference evidence="2" key="1">
    <citation type="submission" date="2022-11" db="EMBL/GenBank/DDBJ databases">
        <authorList>
            <person name="Kikuchi T."/>
        </authorList>
    </citation>
    <scope>NUCLEOTIDE SEQUENCE</scope>
    <source>
        <strain evidence="2">PS1010</strain>
    </source>
</reference>
<gene>
    <name evidence="2" type="ORF">CAMP_LOCUS13125</name>
</gene>
<dbReference type="AlphaFoldDB" id="A0A9P1N481"/>
<sequence>MKYCLLYMQAWIIFLDFLLSLCMTPYVFFPACAGFTIGIFHNLNVPMDFQSFFAICCIAIMNLAVPIILENRHNILVRGRFRITRKFTRYVFYVSNVVVPILSHIPVALNLPDQTKAALTILETTVPCPTIEYFQYEIFALGLDNTISSIGIGTIVIFALSESLFFSIHSIHHLKKITNFTSKNTQKLQKSVFTAISLQLVTTTAVALIPASYFIVSIQSGYYNQAITNVCFILISIHGFLATISICTFYPDSTDITTCEDLPIIRSAIYIILDFLVMFSSIFYIFILVSVRNITRNASNFMKTRPEKVIIYQTLVLLFVKLLCFPLILFATGFLQDLNLNGILDVIYYPLFIIDFLTTPIVFQITYLFCNKTNLEILLKMNFRKLKTWKTICCGHNSSNYVQQYEISRFRVTTIT</sequence>
<name>A0A9P1N481_9PELO</name>
<organism evidence="2 3">
    <name type="scientific">Caenorhabditis angaria</name>
    <dbReference type="NCBI Taxonomy" id="860376"/>
    <lineage>
        <taxon>Eukaryota</taxon>
        <taxon>Metazoa</taxon>
        <taxon>Ecdysozoa</taxon>
        <taxon>Nematoda</taxon>
        <taxon>Chromadorea</taxon>
        <taxon>Rhabditida</taxon>
        <taxon>Rhabditina</taxon>
        <taxon>Rhabditomorpha</taxon>
        <taxon>Rhabditoidea</taxon>
        <taxon>Rhabditidae</taxon>
        <taxon>Peloderinae</taxon>
        <taxon>Caenorhabditis</taxon>
    </lineage>
</organism>
<dbReference type="InterPro" id="IPR019422">
    <property type="entry name" value="7TM_GPCR_serpentine_rcpt_Srh"/>
</dbReference>